<dbReference type="InParanoid" id="A0A218ZCB2"/>
<feature type="compositionally biased region" description="Polar residues" evidence="1">
    <location>
        <begin position="55"/>
        <end position="80"/>
    </location>
</feature>
<comment type="caution">
    <text evidence="2">The sequence shown here is derived from an EMBL/GenBank/DDBJ whole genome shotgun (WGS) entry which is preliminary data.</text>
</comment>
<evidence type="ECO:0000256" key="1">
    <source>
        <dbReference type="SAM" id="MobiDB-lite"/>
    </source>
</evidence>
<dbReference type="EMBL" id="MZNU01000061">
    <property type="protein sequence ID" value="OWP05638.1"/>
    <property type="molecule type" value="Genomic_DNA"/>
</dbReference>
<evidence type="ECO:0000313" key="2">
    <source>
        <dbReference type="EMBL" id="OWP05638.1"/>
    </source>
</evidence>
<reference evidence="2 3" key="1">
    <citation type="submission" date="2017-04" db="EMBL/GenBank/DDBJ databases">
        <title>Draft genome sequence of Marssonina coronaria NL1: causal agent of apple blotch.</title>
        <authorList>
            <person name="Cheng Q."/>
        </authorList>
    </citation>
    <scope>NUCLEOTIDE SEQUENCE [LARGE SCALE GENOMIC DNA]</scope>
    <source>
        <strain evidence="2 3">NL1</strain>
    </source>
</reference>
<gene>
    <name evidence="2" type="ORF">B2J93_1687</name>
</gene>
<sequence length="96" mass="10376">MRIVRLQRILERSPARAAGKTSSVTQTVDAHRKLATSSSPTGRPRVTGSMDALPNTMQASHEYDPSSQTRPRQPSATRGSELTKALMVSTDLALEA</sequence>
<dbReference type="AlphaFoldDB" id="A0A218ZCB2"/>
<feature type="region of interest" description="Disordered" evidence="1">
    <location>
        <begin position="14"/>
        <end position="96"/>
    </location>
</feature>
<proteinExistence type="predicted"/>
<accession>A0A218ZCB2</accession>
<name>A0A218ZCB2_9HELO</name>
<protein>
    <submittedName>
        <fullName evidence="2">Uncharacterized protein</fullName>
    </submittedName>
</protein>
<organism evidence="2 3">
    <name type="scientific">Diplocarpon coronariae</name>
    <dbReference type="NCBI Taxonomy" id="2795749"/>
    <lineage>
        <taxon>Eukaryota</taxon>
        <taxon>Fungi</taxon>
        <taxon>Dikarya</taxon>
        <taxon>Ascomycota</taxon>
        <taxon>Pezizomycotina</taxon>
        <taxon>Leotiomycetes</taxon>
        <taxon>Helotiales</taxon>
        <taxon>Drepanopezizaceae</taxon>
        <taxon>Diplocarpon</taxon>
    </lineage>
</organism>
<evidence type="ECO:0000313" key="3">
    <source>
        <dbReference type="Proteomes" id="UP000242519"/>
    </source>
</evidence>
<keyword evidence="3" id="KW-1185">Reference proteome</keyword>
<dbReference type="Proteomes" id="UP000242519">
    <property type="component" value="Unassembled WGS sequence"/>
</dbReference>